<comment type="caution">
    <text evidence="2">The sequence shown here is derived from an EMBL/GenBank/DDBJ whole genome shotgun (WGS) entry which is preliminary data.</text>
</comment>
<evidence type="ECO:0000256" key="1">
    <source>
        <dbReference type="SAM" id="MobiDB-lite"/>
    </source>
</evidence>
<accession>A0A448WWS9</accession>
<dbReference type="Proteomes" id="UP000784294">
    <property type="component" value="Unassembled WGS sequence"/>
</dbReference>
<feature type="region of interest" description="Disordered" evidence="1">
    <location>
        <begin position="126"/>
        <end position="148"/>
    </location>
</feature>
<name>A0A448WWS9_9PLAT</name>
<proteinExistence type="predicted"/>
<dbReference type="AlphaFoldDB" id="A0A448WWS9"/>
<evidence type="ECO:0000313" key="2">
    <source>
        <dbReference type="EMBL" id="VEL22195.1"/>
    </source>
</evidence>
<organism evidence="2 3">
    <name type="scientific">Protopolystoma xenopodis</name>
    <dbReference type="NCBI Taxonomy" id="117903"/>
    <lineage>
        <taxon>Eukaryota</taxon>
        <taxon>Metazoa</taxon>
        <taxon>Spiralia</taxon>
        <taxon>Lophotrochozoa</taxon>
        <taxon>Platyhelminthes</taxon>
        <taxon>Monogenea</taxon>
        <taxon>Polyopisthocotylea</taxon>
        <taxon>Polystomatidea</taxon>
        <taxon>Polystomatidae</taxon>
        <taxon>Protopolystoma</taxon>
    </lineage>
</organism>
<sequence length="169" mass="18577">MRCSPLIQSAGTNLRLFSSILKHHQTFSNHVLHDGPIPTGQCPDEETELTKVIWSGLELPPNTLKRWLSRRHVLLQQGLAVESKSADQVMLTSRRRRHGTGVAKTSPAVTIASSTSTKVKRLLSAHYPKGGLGRGPLGPPDSEENKRGRRDKIHALAAHNMVDADFVVI</sequence>
<gene>
    <name evidence="2" type="ORF">PXEA_LOCUS15635</name>
</gene>
<keyword evidence="3" id="KW-1185">Reference proteome</keyword>
<dbReference type="EMBL" id="CAAALY010055157">
    <property type="protein sequence ID" value="VEL22195.1"/>
    <property type="molecule type" value="Genomic_DNA"/>
</dbReference>
<protein>
    <submittedName>
        <fullName evidence="2">Uncharacterized protein</fullName>
    </submittedName>
</protein>
<evidence type="ECO:0000313" key="3">
    <source>
        <dbReference type="Proteomes" id="UP000784294"/>
    </source>
</evidence>
<reference evidence="2" key="1">
    <citation type="submission" date="2018-11" db="EMBL/GenBank/DDBJ databases">
        <authorList>
            <consortium name="Pathogen Informatics"/>
        </authorList>
    </citation>
    <scope>NUCLEOTIDE SEQUENCE</scope>
</reference>